<dbReference type="GO" id="GO:0009307">
    <property type="term" value="P:DNA restriction-modification system"/>
    <property type="evidence" value="ECO:0007669"/>
    <property type="project" value="UniProtKB-KW"/>
</dbReference>
<dbReference type="EMBL" id="CP000115">
    <property type="protein sequence ID" value="ABA04131.1"/>
    <property type="molecule type" value="Genomic_DNA"/>
</dbReference>
<dbReference type="HOGENOM" id="CLU_1203813_0_0_5"/>
<dbReference type="AlphaFoldDB" id="Q3SUB0"/>
<dbReference type="InterPro" id="IPR007409">
    <property type="entry name" value="Restrct_endonuc_type1_HsdR_N"/>
</dbReference>
<evidence type="ECO:0000259" key="2">
    <source>
        <dbReference type="Pfam" id="PF04313"/>
    </source>
</evidence>
<dbReference type="GO" id="GO:0005524">
    <property type="term" value="F:ATP binding"/>
    <property type="evidence" value="ECO:0007669"/>
    <property type="project" value="UniProtKB-KW"/>
</dbReference>
<reference evidence="3 4" key="1">
    <citation type="journal article" date="2006" name="Appl. Environ. Microbiol.">
        <title>Genome sequence of the chemolithoautotrophic nitrite-oxidizing bacterium Nitrobacter winogradskyi Nb-255.</title>
        <authorList>
            <person name="Starkenburg S.R."/>
            <person name="Chain P.S."/>
            <person name="Sayavedra-Soto L.A."/>
            <person name="Hauser L."/>
            <person name="Land M.L."/>
            <person name="Larimer F.W."/>
            <person name="Malfatti S.A."/>
            <person name="Klotz M.G."/>
            <person name="Bottomley P.J."/>
            <person name="Arp D.J."/>
            <person name="Hickey W.J."/>
        </authorList>
    </citation>
    <scope>NUCLEOTIDE SEQUENCE [LARGE SCALE GENOMIC DNA]</scope>
    <source>
        <strain evidence="4">ATCC 25391 / DSM 10237 / CIP 104748 / NCIMB 11846 / Nb-255</strain>
    </source>
</reference>
<feature type="domain" description="Restriction endonuclease type I HsdR N-terminal" evidence="2">
    <location>
        <begin position="115"/>
        <end position="173"/>
    </location>
</feature>
<dbReference type="OrthoDB" id="9758243at2"/>
<dbReference type="Pfam" id="PF04313">
    <property type="entry name" value="HSDR_N"/>
    <property type="match status" value="1"/>
</dbReference>
<evidence type="ECO:0000313" key="4">
    <source>
        <dbReference type="Proteomes" id="UP000002531"/>
    </source>
</evidence>
<evidence type="ECO:0000313" key="3">
    <source>
        <dbReference type="EMBL" id="ABA04131.1"/>
    </source>
</evidence>
<dbReference type="STRING" id="323098.Nwi_0867"/>
<dbReference type="KEGG" id="nwi:Nwi_0867"/>
<evidence type="ECO:0000256" key="1">
    <source>
        <dbReference type="SAM" id="MobiDB-lite"/>
    </source>
</evidence>
<gene>
    <name evidence="3" type="ordered locus">Nwi_0867</name>
</gene>
<dbReference type="Gene3D" id="3.90.1570.50">
    <property type="match status" value="1"/>
</dbReference>
<dbReference type="Proteomes" id="UP000002531">
    <property type="component" value="Chromosome"/>
</dbReference>
<name>Q3SUB0_NITWN</name>
<protein>
    <recommendedName>
        <fullName evidence="2">Restriction endonuclease type I HsdR N-terminal domain-containing protein</fullName>
    </recommendedName>
</protein>
<sequence>MPAIAMNGSPFSMTRYLAFGGLVRLASGERQSNDRFSDRIRFAIRLCWVIYGGQGMHIDHDDLVLKSEGDVEAKLLFPLLMSELYLGIPSQNVFSKEYLAPSDLDKGAKVAGGYYPDASVWVHGFPIVMVEAKAPGVPVEQAYREAALYARHLNSQRPAGFNPANFIIASSGDCPPSGLLRQFRGFREGRISGSSQPIWSADETEIRAGESTGRAGREGHPPGNAPAVLG</sequence>
<proteinExistence type="predicted"/>
<dbReference type="GO" id="GO:0003677">
    <property type="term" value="F:DNA binding"/>
    <property type="evidence" value="ECO:0007669"/>
    <property type="project" value="UniProtKB-KW"/>
</dbReference>
<dbReference type="eggNOG" id="COG0610">
    <property type="taxonomic scope" value="Bacteria"/>
</dbReference>
<dbReference type="RefSeq" id="WP_011314174.1">
    <property type="nucleotide sequence ID" value="NC_007406.1"/>
</dbReference>
<keyword evidence="4" id="KW-1185">Reference proteome</keyword>
<organism evidence="3 4">
    <name type="scientific">Nitrobacter winogradskyi (strain ATCC 25391 / DSM 10237 / CIP 104748 / NCIMB 11846 / Nb-255)</name>
    <dbReference type="NCBI Taxonomy" id="323098"/>
    <lineage>
        <taxon>Bacteria</taxon>
        <taxon>Pseudomonadati</taxon>
        <taxon>Pseudomonadota</taxon>
        <taxon>Alphaproteobacteria</taxon>
        <taxon>Hyphomicrobiales</taxon>
        <taxon>Nitrobacteraceae</taxon>
        <taxon>Nitrobacter</taxon>
    </lineage>
</organism>
<feature type="region of interest" description="Disordered" evidence="1">
    <location>
        <begin position="207"/>
        <end position="230"/>
    </location>
</feature>
<accession>Q3SUB0</accession>
<dbReference type="GO" id="GO:0009035">
    <property type="term" value="F:type I site-specific deoxyribonuclease activity"/>
    <property type="evidence" value="ECO:0007669"/>
    <property type="project" value="UniProtKB-EC"/>
</dbReference>